<proteinExistence type="inferred from homology"/>
<organism evidence="10 11">
    <name type="scientific">Streptomyces glaucus</name>
    <dbReference type="NCBI Taxonomy" id="284029"/>
    <lineage>
        <taxon>Bacteria</taxon>
        <taxon>Bacillati</taxon>
        <taxon>Actinomycetota</taxon>
        <taxon>Actinomycetes</taxon>
        <taxon>Kitasatosporales</taxon>
        <taxon>Streptomycetaceae</taxon>
        <taxon>Streptomyces</taxon>
    </lineage>
</organism>
<evidence type="ECO:0000256" key="8">
    <source>
        <dbReference type="SAM" id="Phobius"/>
    </source>
</evidence>
<feature type="transmembrane region" description="Helical" evidence="8">
    <location>
        <begin position="278"/>
        <end position="297"/>
    </location>
</feature>
<reference evidence="11" key="1">
    <citation type="journal article" date="2019" name="Int. J. Syst. Evol. Microbiol.">
        <title>The Global Catalogue of Microorganisms (GCM) 10K type strain sequencing project: providing services to taxonomists for standard genome sequencing and annotation.</title>
        <authorList>
            <consortium name="The Broad Institute Genomics Platform"/>
            <consortium name="The Broad Institute Genome Sequencing Center for Infectious Disease"/>
            <person name="Wu L."/>
            <person name="Ma J."/>
        </authorList>
    </citation>
    <scope>NUCLEOTIDE SEQUENCE [LARGE SCALE GENOMIC DNA]</scope>
    <source>
        <strain evidence="11">JCM 6922</strain>
    </source>
</reference>
<gene>
    <name evidence="10" type="ORF">GCM10010421_64730</name>
</gene>
<dbReference type="PROSITE" id="PS50850">
    <property type="entry name" value="MFS"/>
    <property type="match status" value="1"/>
</dbReference>
<accession>A0ABP5XVH8</accession>
<dbReference type="SUPFAM" id="SSF103473">
    <property type="entry name" value="MFS general substrate transporter"/>
    <property type="match status" value="1"/>
</dbReference>
<evidence type="ECO:0000256" key="5">
    <source>
        <dbReference type="ARBA" id="ARBA00022692"/>
    </source>
</evidence>
<feature type="transmembrane region" description="Helical" evidence="8">
    <location>
        <begin position="372"/>
        <end position="393"/>
    </location>
</feature>
<comment type="subcellular location">
    <subcellularLocation>
        <location evidence="1">Cell membrane</location>
        <topology evidence="1">Multi-pass membrane protein</topology>
    </subcellularLocation>
</comment>
<dbReference type="InterPro" id="IPR020846">
    <property type="entry name" value="MFS_dom"/>
</dbReference>
<dbReference type="PRINTS" id="PR01036">
    <property type="entry name" value="TCRTETB"/>
</dbReference>
<dbReference type="PANTHER" id="PTHR23502">
    <property type="entry name" value="MAJOR FACILITATOR SUPERFAMILY"/>
    <property type="match status" value="1"/>
</dbReference>
<dbReference type="CDD" id="cd17320">
    <property type="entry name" value="MFS_MdfA_MDR_like"/>
    <property type="match status" value="1"/>
</dbReference>
<evidence type="ECO:0000256" key="1">
    <source>
        <dbReference type="ARBA" id="ARBA00004651"/>
    </source>
</evidence>
<evidence type="ECO:0000313" key="10">
    <source>
        <dbReference type="EMBL" id="GAA2462378.1"/>
    </source>
</evidence>
<sequence length="437" mass="43521">MNNWLIFDRMVSPSPSSAVGGQTPGTARPAPRAGSATALVAVLAALTAVAPLATDMYVPGFPAMGDALGASSSSVQLTMTAFLAGLVAGQLLIGPVSDGLGRRRLLLAGSAGFALFSLVCAVAPNAEVLTAARFLQGVAGAAGMVLARAVLTDRFHGAELPRRFALLSQIMGVAPIAAPVLGGAVLAVSTWRAVFVVLAALGVLLLLAVGKAVPESLPPERRHSGGVKSTFRAMGGLLGRRVFMGYVLVVAFASAALFAYIGGSSFVFENLHGVSPTVYSLIFAANAVGMLIAGAVFAKLAGRVALNTLLTVGVGLVLLGALGQVLVVPVAGEVLAGTWAALFVTTAGIGLVFPSGMTIAQGLGRGAPGAASALVGGLQFLFGAAASPLVGLFGEHSSLPMGLIMLGAAGAAALSLVGLARPWQRHGEPEASAASGS</sequence>
<dbReference type="InterPro" id="IPR036259">
    <property type="entry name" value="MFS_trans_sf"/>
</dbReference>
<evidence type="ECO:0000256" key="7">
    <source>
        <dbReference type="ARBA" id="ARBA00023136"/>
    </source>
</evidence>
<dbReference type="InterPro" id="IPR004812">
    <property type="entry name" value="Efflux_drug-R_Bcr/CmlA"/>
</dbReference>
<comment type="caution">
    <text evidence="10">The sequence shown here is derived from an EMBL/GenBank/DDBJ whole genome shotgun (WGS) entry which is preliminary data.</text>
</comment>
<feature type="transmembrane region" description="Helical" evidence="8">
    <location>
        <begin position="130"/>
        <end position="151"/>
    </location>
</feature>
<feature type="transmembrane region" description="Helical" evidence="8">
    <location>
        <begin position="399"/>
        <end position="420"/>
    </location>
</feature>
<dbReference type="InterPro" id="IPR005829">
    <property type="entry name" value="Sugar_transporter_CS"/>
</dbReference>
<evidence type="ECO:0000256" key="6">
    <source>
        <dbReference type="ARBA" id="ARBA00022989"/>
    </source>
</evidence>
<name>A0ABP5XVH8_9ACTN</name>
<feature type="transmembrane region" description="Helical" evidence="8">
    <location>
        <begin position="193"/>
        <end position="213"/>
    </location>
</feature>
<dbReference type="EMBL" id="BAAATK010000106">
    <property type="protein sequence ID" value="GAA2462378.1"/>
    <property type="molecule type" value="Genomic_DNA"/>
</dbReference>
<feature type="transmembrane region" description="Helical" evidence="8">
    <location>
        <begin position="105"/>
        <end position="124"/>
    </location>
</feature>
<evidence type="ECO:0000259" key="9">
    <source>
        <dbReference type="PROSITE" id="PS50850"/>
    </source>
</evidence>
<protein>
    <submittedName>
        <fullName evidence="10">Multidrug effflux MFS transporter</fullName>
    </submittedName>
</protein>
<dbReference type="InterPro" id="IPR011701">
    <property type="entry name" value="MFS"/>
</dbReference>
<keyword evidence="11" id="KW-1185">Reference proteome</keyword>
<feature type="transmembrane region" description="Helical" evidence="8">
    <location>
        <begin position="163"/>
        <end position="187"/>
    </location>
</feature>
<keyword evidence="4" id="KW-1003">Cell membrane</keyword>
<comment type="similarity">
    <text evidence="2">Belongs to the major facilitator superfamily. Bcr/CmlA family.</text>
</comment>
<feature type="transmembrane region" description="Helical" evidence="8">
    <location>
        <begin position="339"/>
        <end position="360"/>
    </location>
</feature>
<feature type="transmembrane region" description="Helical" evidence="8">
    <location>
        <begin position="36"/>
        <end position="54"/>
    </location>
</feature>
<dbReference type="NCBIfam" id="TIGR00710">
    <property type="entry name" value="efflux_Bcr_CflA"/>
    <property type="match status" value="1"/>
</dbReference>
<evidence type="ECO:0000256" key="2">
    <source>
        <dbReference type="ARBA" id="ARBA00006236"/>
    </source>
</evidence>
<dbReference type="Gene3D" id="1.20.1720.10">
    <property type="entry name" value="Multidrug resistance protein D"/>
    <property type="match status" value="1"/>
</dbReference>
<feature type="transmembrane region" description="Helical" evidence="8">
    <location>
        <begin position="304"/>
        <end position="327"/>
    </location>
</feature>
<dbReference type="PROSITE" id="PS00216">
    <property type="entry name" value="SUGAR_TRANSPORT_1"/>
    <property type="match status" value="1"/>
</dbReference>
<dbReference type="Pfam" id="PF07690">
    <property type="entry name" value="MFS_1"/>
    <property type="match status" value="1"/>
</dbReference>
<dbReference type="Proteomes" id="UP001500460">
    <property type="component" value="Unassembled WGS sequence"/>
</dbReference>
<feature type="transmembrane region" description="Helical" evidence="8">
    <location>
        <begin position="242"/>
        <end position="266"/>
    </location>
</feature>
<evidence type="ECO:0000313" key="11">
    <source>
        <dbReference type="Proteomes" id="UP001500460"/>
    </source>
</evidence>
<evidence type="ECO:0000256" key="3">
    <source>
        <dbReference type="ARBA" id="ARBA00022448"/>
    </source>
</evidence>
<keyword evidence="5 8" id="KW-0812">Transmembrane</keyword>
<keyword evidence="6 8" id="KW-1133">Transmembrane helix</keyword>
<dbReference type="PANTHER" id="PTHR23502:SF132">
    <property type="entry name" value="POLYAMINE TRANSPORTER 2-RELATED"/>
    <property type="match status" value="1"/>
</dbReference>
<feature type="domain" description="Major facilitator superfamily (MFS) profile" evidence="9">
    <location>
        <begin position="39"/>
        <end position="425"/>
    </location>
</feature>
<keyword evidence="3" id="KW-0813">Transport</keyword>
<feature type="transmembrane region" description="Helical" evidence="8">
    <location>
        <begin position="74"/>
        <end position="93"/>
    </location>
</feature>
<evidence type="ECO:0000256" key="4">
    <source>
        <dbReference type="ARBA" id="ARBA00022475"/>
    </source>
</evidence>
<keyword evidence="7 8" id="KW-0472">Membrane</keyword>